<dbReference type="InterPro" id="IPR013693">
    <property type="entry name" value="SpoIID/LytB_N"/>
</dbReference>
<gene>
    <name evidence="2" type="ORF">UFOPK1722_00359</name>
</gene>
<feature type="domain" description="Sporulation stage II protein D amidase enhancer LytB N-terminal" evidence="1">
    <location>
        <begin position="222"/>
        <end position="324"/>
    </location>
</feature>
<dbReference type="EMBL" id="CAEZTS010000019">
    <property type="protein sequence ID" value="CAB4570733.1"/>
    <property type="molecule type" value="Genomic_DNA"/>
</dbReference>
<dbReference type="InterPro" id="IPR036514">
    <property type="entry name" value="SGNH_hydro_sf"/>
</dbReference>
<dbReference type="Pfam" id="PF08486">
    <property type="entry name" value="SpoIID"/>
    <property type="match status" value="1"/>
</dbReference>
<dbReference type="SUPFAM" id="SSF52266">
    <property type="entry name" value="SGNH hydrolase"/>
    <property type="match status" value="1"/>
</dbReference>
<dbReference type="Gene3D" id="3.40.50.1110">
    <property type="entry name" value="SGNH hydrolase"/>
    <property type="match status" value="1"/>
</dbReference>
<sequence>MTSTRRLLPLLVGLLLASGLALGPVAGPVMASPGDPNEAVAIVVNGQGSGHGRGLSQYGALGWAIGRGDGTPWDYTRILDHYYGGTVMGAAPVGQRITVRMLSYDGASQMSVIAATSNAQWSLNGVVQPGSYASIVARKVSGVEAFDVWGFPLQACPSSTDPLAWWQYLGRASGPRSSAILGFSVPDGDVPTTLAANTLGLCNSTGAVTHYRGRMFATFNSEGSTRLVNDVEVESYLRGVVPRESPAGWGDWAYGLGLNALRAQSVAARSYALAQNRYSPYAKTCDTDSCQVYGGAASRPSAGAAATNKEHANTDRAIADTALMIRVRPAAPTVPVSTEFSSSNGARTAGVNFPAVDDPGDQTDFNPFVRWTRVLDMAGLASRAGLTRITRIEVEPDPTLLAKGTYGSTPAWAVRLRLYNGTQSITKTTAWLRSAYDLPSESVTVRLVNRDFATSNDFVFISDSVGASIATSAGAGELPTLLNSVFASETYNTESSRCTVGSCPPATVDGLTVARNLTGTPDVAIVELGYNDSQANLGSEIDQVMQALVAKGVRVVGWVTMSERRQSNGTATYAAGNRAIRAAATRWPQLRVLDWDGASWGGAKDRWFTDDVHLNNTGQAEFALWLRDRAIELAGGRPGSPQWVVKVSPGVDLRIPILETAGAPQSGVTGVGMNFTVVDPASEGFLTVWPCGSAKPDASSLNFRAGQIVANAVVSQVDGTGLICVSSNVAAHVIVDVNSWLTSSAGFTPMTPYRLLDTRHGIGAPLGKVGALDGTAPPLTVRFGGVNGIPTTGVSAISLNLTATGTSVDKFAGFVSVYPCDVPLPNVSSLNFENNVSVPNAVIVPMSASGDVCFHVRGRADLIADVNGWFSNGGSFTKVTPQRIADTRSGIGVARARVGALNGGGTPLQVPVLNVAGVPASGVDAVSINVTATGTRANAFGGYVTVYPCGTVPDASTLNFTTGQTVPNAAIARVSGNGTVCIMVYGETDVIVDVNGWFGSARGFTGMTPVRVSDTRNGLGSVPGK</sequence>
<evidence type="ECO:0000313" key="2">
    <source>
        <dbReference type="EMBL" id="CAB4570733.1"/>
    </source>
</evidence>
<proteinExistence type="predicted"/>
<organism evidence="2">
    <name type="scientific">freshwater metagenome</name>
    <dbReference type="NCBI Taxonomy" id="449393"/>
    <lineage>
        <taxon>unclassified sequences</taxon>
        <taxon>metagenomes</taxon>
        <taxon>ecological metagenomes</taxon>
    </lineage>
</organism>
<dbReference type="CDD" id="cd00229">
    <property type="entry name" value="SGNH_hydrolase"/>
    <property type="match status" value="1"/>
</dbReference>
<evidence type="ECO:0000259" key="1">
    <source>
        <dbReference type="Pfam" id="PF08486"/>
    </source>
</evidence>
<accession>A0A6J6E8T8</accession>
<name>A0A6J6E8T8_9ZZZZ</name>
<dbReference type="AlphaFoldDB" id="A0A6J6E8T8"/>
<protein>
    <submittedName>
        <fullName evidence="2">Unannotated protein</fullName>
    </submittedName>
</protein>
<reference evidence="2" key="1">
    <citation type="submission" date="2020-05" db="EMBL/GenBank/DDBJ databases">
        <authorList>
            <person name="Chiriac C."/>
            <person name="Salcher M."/>
            <person name="Ghai R."/>
            <person name="Kavagutti S V."/>
        </authorList>
    </citation>
    <scope>NUCLEOTIDE SEQUENCE</scope>
</reference>